<dbReference type="AlphaFoldDB" id="A0A7J6V4S8"/>
<dbReference type="PANTHER" id="PTHR13457:SF1">
    <property type="entry name" value="HEAT REPEAT-CONTAINING PROTEIN 1"/>
    <property type="match status" value="1"/>
</dbReference>
<comment type="subcellular location">
    <subcellularLocation>
        <location evidence="1">Nucleus</location>
    </subcellularLocation>
</comment>
<dbReference type="GO" id="GO:0030686">
    <property type="term" value="C:90S preribosome"/>
    <property type="evidence" value="ECO:0007669"/>
    <property type="project" value="TreeGrafter"/>
</dbReference>
<comment type="caution">
    <text evidence="4">The sequence shown here is derived from an EMBL/GenBank/DDBJ whole genome shotgun (WGS) entry which is preliminary data.</text>
</comment>
<evidence type="ECO:0000313" key="4">
    <source>
        <dbReference type="EMBL" id="KAF5179402.1"/>
    </source>
</evidence>
<dbReference type="GO" id="GO:0000462">
    <property type="term" value="P:maturation of SSU-rRNA from tricistronic rRNA transcript (SSU-rRNA, 5.8S rRNA, LSU-rRNA)"/>
    <property type="evidence" value="ECO:0007669"/>
    <property type="project" value="TreeGrafter"/>
</dbReference>
<gene>
    <name evidence="4" type="ORF">FRX31_031010</name>
</gene>
<dbReference type="GO" id="GO:0034455">
    <property type="term" value="C:t-UTP complex"/>
    <property type="evidence" value="ECO:0007669"/>
    <property type="project" value="TreeGrafter"/>
</dbReference>
<dbReference type="InterPro" id="IPR012954">
    <property type="entry name" value="BP28_C_dom"/>
</dbReference>
<dbReference type="PANTHER" id="PTHR13457">
    <property type="entry name" value="BAP28"/>
    <property type="match status" value="1"/>
</dbReference>
<dbReference type="OrthoDB" id="568481at2759"/>
<evidence type="ECO:0000256" key="2">
    <source>
        <dbReference type="ARBA" id="ARBA00023242"/>
    </source>
</evidence>
<keyword evidence="5" id="KW-1185">Reference proteome</keyword>
<organism evidence="4 5">
    <name type="scientific">Thalictrum thalictroides</name>
    <name type="common">Rue-anemone</name>
    <name type="synonym">Anemone thalictroides</name>
    <dbReference type="NCBI Taxonomy" id="46969"/>
    <lineage>
        <taxon>Eukaryota</taxon>
        <taxon>Viridiplantae</taxon>
        <taxon>Streptophyta</taxon>
        <taxon>Embryophyta</taxon>
        <taxon>Tracheophyta</taxon>
        <taxon>Spermatophyta</taxon>
        <taxon>Magnoliopsida</taxon>
        <taxon>Ranunculales</taxon>
        <taxon>Ranunculaceae</taxon>
        <taxon>Thalictroideae</taxon>
        <taxon>Thalictrum</taxon>
    </lineage>
</organism>
<dbReference type="GO" id="GO:0032040">
    <property type="term" value="C:small-subunit processome"/>
    <property type="evidence" value="ECO:0007669"/>
    <property type="project" value="TreeGrafter"/>
</dbReference>
<feature type="domain" description="BP28 C-terminal" evidence="3">
    <location>
        <begin position="3"/>
        <end position="158"/>
    </location>
</feature>
<dbReference type="GO" id="GO:0030515">
    <property type="term" value="F:snoRNA binding"/>
    <property type="evidence" value="ECO:0007669"/>
    <property type="project" value="TreeGrafter"/>
</dbReference>
<evidence type="ECO:0000313" key="5">
    <source>
        <dbReference type="Proteomes" id="UP000554482"/>
    </source>
</evidence>
<dbReference type="Proteomes" id="UP000554482">
    <property type="component" value="Unassembled WGS sequence"/>
</dbReference>
<dbReference type="EMBL" id="JABWDY010038809">
    <property type="protein sequence ID" value="KAF5179402.1"/>
    <property type="molecule type" value="Genomic_DNA"/>
</dbReference>
<dbReference type="GO" id="GO:0045943">
    <property type="term" value="P:positive regulation of transcription by RNA polymerase I"/>
    <property type="evidence" value="ECO:0007669"/>
    <property type="project" value="TreeGrafter"/>
</dbReference>
<evidence type="ECO:0000259" key="3">
    <source>
        <dbReference type="SMART" id="SM01036"/>
    </source>
</evidence>
<accession>A0A7J6V4S8</accession>
<dbReference type="InterPro" id="IPR040191">
    <property type="entry name" value="UTP10"/>
</dbReference>
<name>A0A7J6V4S8_THATH</name>
<dbReference type="Pfam" id="PF08146">
    <property type="entry name" value="BP28CT"/>
    <property type="match status" value="1"/>
</dbReference>
<keyword evidence="2" id="KW-0539">Nucleus</keyword>
<evidence type="ECO:0000256" key="1">
    <source>
        <dbReference type="ARBA" id="ARBA00004123"/>
    </source>
</evidence>
<protein>
    <submittedName>
        <fullName evidence="4">Heat repeat-containing protein</fullName>
    </submittedName>
</protein>
<sequence length="236" mass="26926">MDRSFISSHRGEIFEHCLAVLDLCCTHRESIKNVHVVEQSILRAMIVLTMKLTETMFKPLFIRILEWAESEVEAKGSMESRNLERSISFYSFVNELAAQQRSLFVPYFKYDTENQKLLDSTVTNEKGGKKGLSPKQWRLSALIISLLQKCFRYDTENQKFLDSTNFQVLLKPIVSQLVAEPPHSMEDFPNVPSVDEVDDLLVACLGQMAVTAGSDLLWKPLNFEVLMKNATNGLML</sequence>
<proteinExistence type="predicted"/>
<reference evidence="4 5" key="1">
    <citation type="submission" date="2020-06" db="EMBL/GenBank/DDBJ databases">
        <title>Transcriptomic and genomic resources for Thalictrum thalictroides and T. hernandezii: Facilitating candidate gene discovery in an emerging model plant lineage.</title>
        <authorList>
            <person name="Arias T."/>
            <person name="Riano-Pachon D.M."/>
            <person name="Di Stilio V.S."/>
        </authorList>
    </citation>
    <scope>NUCLEOTIDE SEQUENCE [LARGE SCALE GENOMIC DNA]</scope>
    <source>
        <strain evidence="5">cv. WT478/WT964</strain>
        <tissue evidence="4">Leaves</tissue>
    </source>
</reference>
<dbReference type="SMART" id="SM01036">
    <property type="entry name" value="BP28CT"/>
    <property type="match status" value="1"/>
</dbReference>